<dbReference type="Gene3D" id="3.30.450.40">
    <property type="match status" value="1"/>
</dbReference>
<dbReference type="GO" id="GO:0045892">
    <property type="term" value="P:negative regulation of DNA-templated transcription"/>
    <property type="evidence" value="ECO:0007669"/>
    <property type="project" value="TreeGrafter"/>
</dbReference>
<evidence type="ECO:0000259" key="5">
    <source>
        <dbReference type="PROSITE" id="PS51078"/>
    </source>
</evidence>
<dbReference type="AlphaFoldDB" id="A0A1H0YP70"/>
<evidence type="ECO:0000259" key="4">
    <source>
        <dbReference type="PROSITE" id="PS51077"/>
    </source>
</evidence>
<evidence type="ECO:0000256" key="2">
    <source>
        <dbReference type="ARBA" id="ARBA00023125"/>
    </source>
</evidence>
<organism evidence="6 7">
    <name type="scientific">Leucobacter chromiiresistens</name>
    <dbReference type="NCBI Taxonomy" id="1079994"/>
    <lineage>
        <taxon>Bacteria</taxon>
        <taxon>Bacillati</taxon>
        <taxon>Actinomycetota</taxon>
        <taxon>Actinomycetes</taxon>
        <taxon>Micrococcales</taxon>
        <taxon>Microbacteriaceae</taxon>
        <taxon>Leucobacter</taxon>
    </lineage>
</organism>
<dbReference type="PANTHER" id="PTHR30136">
    <property type="entry name" value="HELIX-TURN-HELIX TRANSCRIPTIONAL REGULATOR, ICLR FAMILY"/>
    <property type="match status" value="1"/>
</dbReference>
<dbReference type="InterPro" id="IPR029016">
    <property type="entry name" value="GAF-like_dom_sf"/>
</dbReference>
<protein>
    <submittedName>
        <fullName evidence="6">DNA-binding transcriptional regulator, IclR family</fullName>
    </submittedName>
</protein>
<dbReference type="InterPro" id="IPR036388">
    <property type="entry name" value="WH-like_DNA-bd_sf"/>
</dbReference>
<dbReference type="RefSeq" id="WP_010155131.1">
    <property type="nucleotide sequence ID" value="NZ_FNKB01000001.1"/>
</dbReference>
<dbReference type="Pfam" id="PF01614">
    <property type="entry name" value="IclR_C"/>
    <property type="match status" value="1"/>
</dbReference>
<dbReference type="eggNOG" id="COG1414">
    <property type="taxonomic scope" value="Bacteria"/>
</dbReference>
<dbReference type="SUPFAM" id="SSF46785">
    <property type="entry name" value="Winged helix' DNA-binding domain"/>
    <property type="match status" value="1"/>
</dbReference>
<keyword evidence="1" id="KW-0805">Transcription regulation</keyword>
<dbReference type="SUPFAM" id="SSF55781">
    <property type="entry name" value="GAF domain-like"/>
    <property type="match status" value="1"/>
</dbReference>
<dbReference type="InterPro" id="IPR036390">
    <property type="entry name" value="WH_DNA-bd_sf"/>
</dbReference>
<dbReference type="InterPro" id="IPR005471">
    <property type="entry name" value="Tscrpt_reg_IclR_N"/>
</dbReference>
<dbReference type="PANTHER" id="PTHR30136:SF8">
    <property type="entry name" value="TRANSCRIPTIONAL REGULATORY PROTEIN"/>
    <property type="match status" value="1"/>
</dbReference>
<evidence type="ECO:0000313" key="7">
    <source>
        <dbReference type="Proteomes" id="UP000182690"/>
    </source>
</evidence>
<reference evidence="6 7" key="1">
    <citation type="submission" date="2016-10" db="EMBL/GenBank/DDBJ databases">
        <authorList>
            <person name="de Groot N.N."/>
        </authorList>
    </citation>
    <scope>NUCLEOTIDE SEQUENCE [LARGE SCALE GENOMIC DNA]</scope>
    <source>
        <strain evidence="6 7">DSM 22788</strain>
    </source>
</reference>
<gene>
    <name evidence="6" type="ORF">SAMN04488565_1055</name>
</gene>
<dbReference type="Pfam" id="PF09339">
    <property type="entry name" value="HTH_IclR"/>
    <property type="match status" value="1"/>
</dbReference>
<dbReference type="PROSITE" id="PS51077">
    <property type="entry name" value="HTH_ICLR"/>
    <property type="match status" value="1"/>
</dbReference>
<keyword evidence="3" id="KW-0804">Transcription</keyword>
<dbReference type="EMBL" id="FNKB01000001">
    <property type="protein sequence ID" value="SDQ16868.1"/>
    <property type="molecule type" value="Genomic_DNA"/>
</dbReference>
<dbReference type="Gene3D" id="1.10.10.10">
    <property type="entry name" value="Winged helix-like DNA-binding domain superfamily/Winged helix DNA-binding domain"/>
    <property type="match status" value="1"/>
</dbReference>
<feature type="domain" description="HTH iclR-type" evidence="4">
    <location>
        <begin position="14"/>
        <end position="75"/>
    </location>
</feature>
<evidence type="ECO:0000313" key="6">
    <source>
        <dbReference type="EMBL" id="SDQ16868.1"/>
    </source>
</evidence>
<dbReference type="SMART" id="SM00346">
    <property type="entry name" value="HTH_ICLR"/>
    <property type="match status" value="1"/>
</dbReference>
<evidence type="ECO:0000256" key="1">
    <source>
        <dbReference type="ARBA" id="ARBA00023015"/>
    </source>
</evidence>
<evidence type="ECO:0000256" key="3">
    <source>
        <dbReference type="ARBA" id="ARBA00023163"/>
    </source>
</evidence>
<proteinExistence type="predicted"/>
<feature type="domain" description="IclR-ED" evidence="5">
    <location>
        <begin position="76"/>
        <end position="252"/>
    </location>
</feature>
<dbReference type="PROSITE" id="PS51078">
    <property type="entry name" value="ICLR_ED"/>
    <property type="match status" value="1"/>
</dbReference>
<dbReference type="GO" id="GO:0003677">
    <property type="term" value="F:DNA binding"/>
    <property type="evidence" value="ECO:0007669"/>
    <property type="project" value="UniProtKB-KW"/>
</dbReference>
<accession>A0A1H0YP70</accession>
<dbReference type="InterPro" id="IPR014757">
    <property type="entry name" value="Tscrpt_reg_IclR_C"/>
</dbReference>
<dbReference type="STRING" id="1079994.SAMN04488565_1055"/>
<sequence length="252" mass="26714">MAESVPGTGGTAPLTSNLKMLRLLEEIAKTSAPFGVSEIARRAGGSRSMVHRQLVTLVAAGWLQTDSQGAYSLTFSPVRVAQAALRHASVDQRIAEELTRLAGELGEGTSLGTLDGDSVTIVGRGLPPRNVHVSLEHGQRFGIAGSALGSVLASYLPDEEVERFRRANVELPSAAERARVRSAGYAMLVDDEFDPIEIVAVPVGRAPGRVRFALSAHWPHGRTKPDHVISTLEAGARAIEDLTVQSAGILLT</sequence>
<keyword evidence="2 6" id="KW-0238">DNA-binding</keyword>
<dbReference type="OrthoDB" id="7274111at2"/>
<dbReference type="InterPro" id="IPR050707">
    <property type="entry name" value="HTH_MetabolicPath_Reg"/>
</dbReference>
<dbReference type="Proteomes" id="UP000182690">
    <property type="component" value="Unassembled WGS sequence"/>
</dbReference>
<name>A0A1H0YP70_9MICO</name>
<dbReference type="GO" id="GO:0003700">
    <property type="term" value="F:DNA-binding transcription factor activity"/>
    <property type="evidence" value="ECO:0007669"/>
    <property type="project" value="TreeGrafter"/>
</dbReference>